<feature type="compositionally biased region" description="Polar residues" evidence="1">
    <location>
        <begin position="58"/>
        <end position="70"/>
    </location>
</feature>
<feature type="compositionally biased region" description="Basic residues" evidence="1">
    <location>
        <begin position="90"/>
        <end position="100"/>
    </location>
</feature>
<organism evidence="2 3">
    <name type="scientific">Colocasia esculenta</name>
    <name type="common">Wild taro</name>
    <name type="synonym">Arum esculentum</name>
    <dbReference type="NCBI Taxonomy" id="4460"/>
    <lineage>
        <taxon>Eukaryota</taxon>
        <taxon>Viridiplantae</taxon>
        <taxon>Streptophyta</taxon>
        <taxon>Embryophyta</taxon>
        <taxon>Tracheophyta</taxon>
        <taxon>Spermatophyta</taxon>
        <taxon>Magnoliopsida</taxon>
        <taxon>Liliopsida</taxon>
        <taxon>Araceae</taxon>
        <taxon>Aroideae</taxon>
        <taxon>Colocasieae</taxon>
        <taxon>Colocasia</taxon>
    </lineage>
</organism>
<evidence type="ECO:0000256" key="1">
    <source>
        <dbReference type="SAM" id="MobiDB-lite"/>
    </source>
</evidence>
<feature type="region of interest" description="Disordered" evidence="1">
    <location>
        <begin position="44"/>
        <end position="100"/>
    </location>
</feature>
<protein>
    <submittedName>
        <fullName evidence="2">Uncharacterized protein</fullName>
    </submittedName>
</protein>
<dbReference type="Proteomes" id="UP000652761">
    <property type="component" value="Unassembled WGS sequence"/>
</dbReference>
<name>A0A843VPS9_COLES</name>
<keyword evidence="3" id="KW-1185">Reference proteome</keyword>
<gene>
    <name evidence="2" type="ORF">Taro_025942</name>
</gene>
<evidence type="ECO:0000313" key="3">
    <source>
        <dbReference type="Proteomes" id="UP000652761"/>
    </source>
</evidence>
<sequence length="100" mass="10935">MGVFVPPLDIYTTGLYMCYFKTPEDLCVNTGSYIMTCGVLSSHGRHRARTERKGPGTLATQTEVSLSPNNARGRGGESSESFRGAWRSKPGSRKRTLMGC</sequence>
<proteinExistence type="predicted"/>
<accession>A0A843VPS9</accession>
<comment type="caution">
    <text evidence="2">The sequence shown here is derived from an EMBL/GenBank/DDBJ whole genome shotgun (WGS) entry which is preliminary data.</text>
</comment>
<dbReference type="EMBL" id="NMUH01001544">
    <property type="protein sequence ID" value="MQL93299.1"/>
    <property type="molecule type" value="Genomic_DNA"/>
</dbReference>
<reference evidence="2" key="1">
    <citation type="submission" date="2017-07" db="EMBL/GenBank/DDBJ databases">
        <title>Taro Niue Genome Assembly and Annotation.</title>
        <authorList>
            <person name="Atibalentja N."/>
            <person name="Keating K."/>
            <person name="Fields C.J."/>
        </authorList>
    </citation>
    <scope>NUCLEOTIDE SEQUENCE</scope>
    <source>
        <strain evidence="2">Niue_2</strain>
        <tissue evidence="2">Leaf</tissue>
    </source>
</reference>
<dbReference type="AlphaFoldDB" id="A0A843VPS9"/>
<evidence type="ECO:0000313" key="2">
    <source>
        <dbReference type="EMBL" id="MQL93299.1"/>
    </source>
</evidence>